<protein>
    <submittedName>
        <fullName evidence="2">Glutathione S-transferase</fullName>
    </submittedName>
</protein>
<evidence type="ECO:0000313" key="2">
    <source>
        <dbReference type="WBParaSite" id="ES5_v2.g16172.t1"/>
    </source>
</evidence>
<organism evidence="1 2">
    <name type="scientific">Panagrolaimus sp. ES5</name>
    <dbReference type="NCBI Taxonomy" id="591445"/>
    <lineage>
        <taxon>Eukaryota</taxon>
        <taxon>Metazoa</taxon>
        <taxon>Ecdysozoa</taxon>
        <taxon>Nematoda</taxon>
        <taxon>Chromadorea</taxon>
        <taxon>Rhabditida</taxon>
        <taxon>Tylenchina</taxon>
        <taxon>Panagrolaimomorpha</taxon>
        <taxon>Panagrolaimoidea</taxon>
        <taxon>Panagrolaimidae</taxon>
        <taxon>Panagrolaimus</taxon>
    </lineage>
</organism>
<reference evidence="2" key="1">
    <citation type="submission" date="2022-11" db="UniProtKB">
        <authorList>
            <consortium name="WormBaseParasite"/>
        </authorList>
    </citation>
    <scope>IDENTIFICATION</scope>
</reference>
<name>A0AC34FGC2_9BILA</name>
<evidence type="ECO:0000313" key="1">
    <source>
        <dbReference type="Proteomes" id="UP000887579"/>
    </source>
</evidence>
<accession>A0AC34FGC2</accession>
<dbReference type="WBParaSite" id="ES5_v2.g16172.t1">
    <property type="protein sequence ID" value="ES5_v2.g16172.t1"/>
    <property type="gene ID" value="ES5_v2.g16172"/>
</dbReference>
<dbReference type="Proteomes" id="UP000887579">
    <property type="component" value="Unplaced"/>
</dbReference>
<proteinExistence type="predicted"/>
<sequence>MLTYLDIPFKDTTFDMQKDWPTVKPSLPFGQGPVLVIDKTVKLAQTPAILHFLAKEHGLEPEGNLNQAFAEMFALQCPDAILTLQPWMITIMHNEGEEKITEAFNNIAVPKFRDSFANYFEVQLKKNGSGYLVGDKLSWVDFVAASLCDLMQFRGKSSALDEYPNLKAHLEKLYSHPKLVEAVKKEHSYPL</sequence>